<reference evidence="1 2" key="1">
    <citation type="submission" date="2014-07" db="EMBL/GenBank/DDBJ databases">
        <title>Methanogenic archaea and the global carbon cycle.</title>
        <authorList>
            <person name="Henriksen J.R."/>
            <person name="Luke J."/>
            <person name="Reinhart S."/>
            <person name="Benedict M.N."/>
            <person name="Youngblut N.D."/>
            <person name="Metcalf M.E."/>
            <person name="Whitaker R.J."/>
            <person name="Metcalf W.W."/>
        </authorList>
    </citation>
    <scope>NUCLEOTIDE SEQUENCE [LARGE SCALE GENOMIC DNA]</scope>
    <source>
        <strain evidence="1 2">S-6</strain>
    </source>
</reference>
<dbReference type="AlphaFoldDB" id="A0A0E3LTP9"/>
<dbReference type="EMBL" id="CP009512">
    <property type="protein sequence ID" value="AKB63901.1"/>
    <property type="molecule type" value="Genomic_DNA"/>
</dbReference>
<dbReference type="KEGG" id="mmj:MSMAS_0705"/>
<dbReference type="Proteomes" id="UP000033097">
    <property type="component" value="Chromosome"/>
</dbReference>
<protein>
    <submittedName>
        <fullName evidence="1">Uncharacterized protein</fullName>
    </submittedName>
</protein>
<dbReference type="RefSeq" id="WP_011032555.1">
    <property type="nucleotide sequence ID" value="NZ_CP009512.1"/>
</dbReference>
<evidence type="ECO:0000313" key="1">
    <source>
        <dbReference type="EMBL" id="AKB63901.1"/>
    </source>
</evidence>
<sequence>MEVEEFIQSVCLTHCLQQMEYFYGRRPEESKAENGSGKPKDECKIDLKEVEAKNKKPVSKELLDGPLVLDPQCIMDLFAIKRELGITSNNQVITTALKLGLNQLNVALDLVRHKPVEKK</sequence>
<accession>A0A0E3LTP9</accession>
<dbReference type="PATRIC" id="fig|213585.10.peg.872"/>
<gene>
    <name evidence="1" type="ORF">MSMAS_0705</name>
</gene>
<dbReference type="HOGENOM" id="CLU_1830589_0_0_2"/>
<name>A0A0E3LTP9_METMZ</name>
<dbReference type="GeneID" id="24850344"/>
<organism evidence="1 2">
    <name type="scientific">Methanosarcina mazei S-6</name>
    <dbReference type="NCBI Taxonomy" id="213585"/>
    <lineage>
        <taxon>Archaea</taxon>
        <taxon>Methanobacteriati</taxon>
        <taxon>Methanobacteriota</taxon>
        <taxon>Stenosarchaea group</taxon>
        <taxon>Methanomicrobia</taxon>
        <taxon>Methanosarcinales</taxon>
        <taxon>Methanosarcinaceae</taxon>
        <taxon>Methanosarcina</taxon>
    </lineage>
</organism>
<evidence type="ECO:0000313" key="2">
    <source>
        <dbReference type="Proteomes" id="UP000033097"/>
    </source>
</evidence>
<proteinExistence type="predicted"/>